<dbReference type="SUPFAM" id="SSF52540">
    <property type="entry name" value="P-loop containing nucleoside triphosphate hydrolases"/>
    <property type="match status" value="1"/>
</dbReference>
<feature type="region of interest" description="Disordered" evidence="8">
    <location>
        <begin position="545"/>
        <end position="564"/>
    </location>
</feature>
<evidence type="ECO:0000256" key="1">
    <source>
        <dbReference type="ARBA" id="ARBA00011982"/>
    </source>
</evidence>
<dbReference type="GO" id="GO:0043531">
    <property type="term" value="F:ADP binding"/>
    <property type="evidence" value="ECO:0007669"/>
    <property type="project" value="InterPro"/>
</dbReference>
<dbReference type="InterPro" id="IPR058546">
    <property type="entry name" value="RPS4B/Roq1-like_LRR"/>
</dbReference>
<dbReference type="PROSITE" id="PS50104">
    <property type="entry name" value="TIR"/>
    <property type="match status" value="1"/>
</dbReference>
<reference evidence="10" key="1">
    <citation type="submission" date="2022-08" db="EMBL/GenBank/DDBJ databases">
        <authorList>
            <person name="Gutierrez-Valencia J."/>
        </authorList>
    </citation>
    <scope>NUCLEOTIDE SEQUENCE</scope>
</reference>
<dbReference type="InterPro" id="IPR042197">
    <property type="entry name" value="Apaf_helical"/>
</dbReference>
<dbReference type="Pfam" id="PF01582">
    <property type="entry name" value="TIR"/>
    <property type="match status" value="1"/>
</dbReference>
<dbReference type="InterPro" id="IPR035897">
    <property type="entry name" value="Toll_tir_struct_dom_sf"/>
</dbReference>
<dbReference type="SUPFAM" id="SSF46785">
    <property type="entry name" value="Winged helix' DNA-binding domain"/>
    <property type="match status" value="1"/>
</dbReference>
<evidence type="ECO:0000256" key="2">
    <source>
        <dbReference type="ARBA" id="ARBA00022614"/>
    </source>
</evidence>
<dbReference type="EC" id="3.2.2.6" evidence="1"/>
<dbReference type="GO" id="GO:0007165">
    <property type="term" value="P:signal transduction"/>
    <property type="evidence" value="ECO:0007669"/>
    <property type="project" value="InterPro"/>
</dbReference>
<keyword evidence="11" id="KW-1185">Reference proteome</keyword>
<dbReference type="Gene3D" id="3.40.50.10140">
    <property type="entry name" value="Toll/interleukin-1 receptor homology (TIR) domain"/>
    <property type="match status" value="1"/>
</dbReference>
<protein>
    <recommendedName>
        <fullName evidence="1">ADP-ribosyl cyclase/cyclic ADP-ribose hydrolase</fullName>
        <ecNumber evidence="1">3.2.2.6</ecNumber>
    </recommendedName>
</protein>
<dbReference type="Pfam" id="PF23286">
    <property type="entry name" value="LRR_13"/>
    <property type="match status" value="1"/>
</dbReference>
<dbReference type="SUPFAM" id="SSF52058">
    <property type="entry name" value="L domain-like"/>
    <property type="match status" value="1"/>
</dbReference>
<feature type="domain" description="TIR" evidence="9">
    <location>
        <begin position="14"/>
        <end position="179"/>
    </location>
</feature>
<dbReference type="Gene3D" id="1.10.8.430">
    <property type="entry name" value="Helical domain of apoptotic protease-activating factors"/>
    <property type="match status" value="1"/>
</dbReference>
<dbReference type="Pfam" id="PF00931">
    <property type="entry name" value="NB-ARC"/>
    <property type="match status" value="1"/>
</dbReference>
<accession>A0AAV0LY36</accession>
<keyword evidence="4" id="KW-0378">Hydrolase</keyword>
<dbReference type="EMBL" id="CAMGYJ010000006">
    <property type="protein sequence ID" value="CAI0438480.1"/>
    <property type="molecule type" value="Genomic_DNA"/>
</dbReference>
<dbReference type="PANTHER" id="PTHR11017:SF305">
    <property type="entry name" value="TMV RESISTANCE PROTEIN N-LIKE"/>
    <property type="match status" value="1"/>
</dbReference>
<dbReference type="InterPro" id="IPR058192">
    <property type="entry name" value="WHD_ROQ1-like"/>
</dbReference>
<evidence type="ECO:0000256" key="7">
    <source>
        <dbReference type="ARBA" id="ARBA00047304"/>
    </source>
</evidence>
<evidence type="ECO:0000256" key="6">
    <source>
        <dbReference type="ARBA" id="ARBA00023027"/>
    </source>
</evidence>
<feature type="compositionally biased region" description="Polar residues" evidence="8">
    <location>
        <begin position="548"/>
        <end position="561"/>
    </location>
</feature>
<dbReference type="Gene3D" id="3.40.50.300">
    <property type="entry name" value="P-loop containing nucleotide triphosphate hydrolases"/>
    <property type="match status" value="1"/>
</dbReference>
<dbReference type="InterPro" id="IPR036390">
    <property type="entry name" value="WH_DNA-bd_sf"/>
</dbReference>
<keyword evidence="3" id="KW-0677">Repeat</keyword>
<dbReference type="Pfam" id="PF23282">
    <property type="entry name" value="WHD_ROQ1"/>
    <property type="match status" value="1"/>
</dbReference>
<comment type="caution">
    <text evidence="10">The sequence shown here is derived from an EMBL/GenBank/DDBJ whole genome shotgun (WGS) entry which is preliminary data.</text>
</comment>
<dbReference type="AlphaFoldDB" id="A0AAV0LY36"/>
<dbReference type="GO" id="GO:0061809">
    <property type="term" value="F:NAD+ nucleosidase activity, cyclic ADP-ribose generating"/>
    <property type="evidence" value="ECO:0007669"/>
    <property type="project" value="UniProtKB-EC"/>
</dbReference>
<proteinExistence type="predicted"/>
<evidence type="ECO:0000256" key="4">
    <source>
        <dbReference type="ARBA" id="ARBA00022801"/>
    </source>
</evidence>
<dbReference type="SMART" id="SM00255">
    <property type="entry name" value="TIR"/>
    <property type="match status" value="1"/>
</dbReference>
<keyword evidence="2" id="KW-0433">Leucine-rich repeat</keyword>
<dbReference type="InterPro" id="IPR044974">
    <property type="entry name" value="Disease_R_plants"/>
</dbReference>
<gene>
    <name evidence="10" type="ORF">LITE_LOCUS25819</name>
</gene>
<dbReference type="InterPro" id="IPR027417">
    <property type="entry name" value="P-loop_NTPase"/>
</dbReference>
<dbReference type="SUPFAM" id="SSF52200">
    <property type="entry name" value="Toll/Interleukin receptor TIR domain"/>
    <property type="match status" value="1"/>
</dbReference>
<evidence type="ECO:0000256" key="3">
    <source>
        <dbReference type="ARBA" id="ARBA00022737"/>
    </source>
</evidence>
<dbReference type="Pfam" id="PF20160">
    <property type="entry name" value="C-JID"/>
    <property type="match status" value="1"/>
</dbReference>
<dbReference type="GO" id="GO:0006952">
    <property type="term" value="P:defense response"/>
    <property type="evidence" value="ECO:0007669"/>
    <property type="project" value="UniProtKB-KW"/>
</dbReference>
<dbReference type="PRINTS" id="PR00364">
    <property type="entry name" value="DISEASERSIST"/>
</dbReference>
<dbReference type="InterPro" id="IPR002182">
    <property type="entry name" value="NB-ARC"/>
</dbReference>
<evidence type="ECO:0000313" key="10">
    <source>
        <dbReference type="EMBL" id="CAI0438480.1"/>
    </source>
</evidence>
<dbReference type="InterPro" id="IPR000157">
    <property type="entry name" value="TIR_dom"/>
</dbReference>
<organism evidence="10 11">
    <name type="scientific">Linum tenue</name>
    <dbReference type="NCBI Taxonomy" id="586396"/>
    <lineage>
        <taxon>Eukaryota</taxon>
        <taxon>Viridiplantae</taxon>
        <taxon>Streptophyta</taxon>
        <taxon>Embryophyta</taxon>
        <taxon>Tracheophyta</taxon>
        <taxon>Spermatophyta</taxon>
        <taxon>Magnoliopsida</taxon>
        <taxon>eudicotyledons</taxon>
        <taxon>Gunneridae</taxon>
        <taxon>Pentapetalae</taxon>
        <taxon>rosids</taxon>
        <taxon>fabids</taxon>
        <taxon>Malpighiales</taxon>
        <taxon>Linaceae</taxon>
        <taxon>Linum</taxon>
    </lineage>
</organism>
<dbReference type="Gene3D" id="3.80.10.10">
    <property type="entry name" value="Ribonuclease Inhibitor"/>
    <property type="match status" value="2"/>
</dbReference>
<dbReference type="PANTHER" id="PTHR11017">
    <property type="entry name" value="LEUCINE-RICH REPEAT-CONTAINING PROTEIN"/>
    <property type="match status" value="1"/>
</dbReference>
<keyword evidence="6" id="KW-0520">NAD</keyword>
<dbReference type="InterPro" id="IPR045344">
    <property type="entry name" value="C-JID"/>
</dbReference>
<evidence type="ECO:0000256" key="5">
    <source>
        <dbReference type="ARBA" id="ARBA00022821"/>
    </source>
</evidence>
<keyword evidence="5" id="KW-0611">Plant defense</keyword>
<dbReference type="FunFam" id="3.40.50.10140:FF:000007">
    <property type="entry name" value="Disease resistance protein (TIR-NBS-LRR class)"/>
    <property type="match status" value="1"/>
</dbReference>
<sequence>MASSSSSSSPAPRFTYHVFLSFRGEDTRKNFTDHLYTALTQSGINTFRDDDEIRRGEHIESEINHAIRQSKLSILVLSSDYASSRWCLDELALIMDRRKTHGHIVVPIYYDVLPSDVHALSGSYGEAFAQHRNCFDEDVVDRWREAVSQLEHLQPHLVLQDRYESEFVQDVVKQVAKLLNRTLVDVSTHLVGMDYRAGLVNLWLQNESADATVAAIYGVGGVGKSTIAKIVYNQNFDKFDAGSFLADIRSVSGQPNGLVRLQRQLLSDLTKGSAPKVYGADEGIVKIKDALYRKKVLLILDDVDHSEQLDVIMGLLQWFHKGSKILITTRHQHIMGAHAVSLMLKVKELDDKESIQLFSWHAFGGADRPDDGYELLSKEAVDRCGGIPLALQVLGSSLCGKSNEVWESVLQRLKRVPESDIQSIFQISFGSLEDDHDRNLFLDIACFFNGMDVDYVARIAGGCGFFAFVGIKNLTRRCLVSISEENKLTMHQLVVEMGREIVRQESVDDPGKRSRLWDHKDSFMVLKEKKGTDLVKGLTLDMHKGSPHYQTQSQNSDSKGNVSKRQRRLGFFHHKPADSTSQGSFSIQSAARMQKLKLLHLNDVKFKGDYKNFPRNLVWLRWKGFPMECMPNELSLEKLVVLDMRNGNLKYLWKETKFLPELKILNLNHSQNLVRTPNFNGLPSLERLLLKDCASLTELDESICDLKGLELLNLQDCTSLRKLPADFGTLKSSLCVLILSGCLNLQQMPKDLSEMESLKFLAADGVGKNQAQSISTLSFSIFPSNLLSLSLADCNISTLPIRFTHMPFLQSLNLSKNPFGYLPEDINKLGMLETLELELCTKLEALPELPTSLSILKADDCSSLNRIANLPNLLEWLDLEVHGCERITEIGGLFRLDRLSSIDTEVLSNLGLFDLESFEGIEIEMSNALSCTTIKTPIQVLQECNIFSTFIPGSEVPDWFNIRVEESSSLSMVLPAASGLKIRGLSLCTAYTGKWESEEEKETSLVDENYLKIINETSGVKWCYSPMFFGIPGAKVAGSRNSMLWLSHWTFGEYLEAGDELHIVMDLAACFEVQGCGIRVIYEQQQESSKGKEIAESSSSSRNLSGYEVGRDAYLLSHHMFLTHQAAPRDDWDDLSGYEYLFEPNASEDEYVTDDEM</sequence>
<evidence type="ECO:0000259" key="9">
    <source>
        <dbReference type="PROSITE" id="PS50104"/>
    </source>
</evidence>
<dbReference type="Proteomes" id="UP001154282">
    <property type="component" value="Unassembled WGS sequence"/>
</dbReference>
<evidence type="ECO:0000313" key="11">
    <source>
        <dbReference type="Proteomes" id="UP001154282"/>
    </source>
</evidence>
<comment type="catalytic activity">
    <reaction evidence="7">
        <text>NAD(+) + H2O = ADP-D-ribose + nicotinamide + H(+)</text>
        <dbReference type="Rhea" id="RHEA:16301"/>
        <dbReference type="ChEBI" id="CHEBI:15377"/>
        <dbReference type="ChEBI" id="CHEBI:15378"/>
        <dbReference type="ChEBI" id="CHEBI:17154"/>
        <dbReference type="ChEBI" id="CHEBI:57540"/>
        <dbReference type="ChEBI" id="CHEBI:57967"/>
        <dbReference type="EC" id="3.2.2.6"/>
    </reaction>
    <physiologicalReaction direction="left-to-right" evidence="7">
        <dbReference type="Rhea" id="RHEA:16302"/>
    </physiologicalReaction>
</comment>
<dbReference type="InterPro" id="IPR032675">
    <property type="entry name" value="LRR_dom_sf"/>
</dbReference>
<name>A0AAV0LY36_9ROSI</name>
<evidence type="ECO:0000256" key="8">
    <source>
        <dbReference type="SAM" id="MobiDB-lite"/>
    </source>
</evidence>